<accession>A0A5N8XV45</accession>
<sequence>MDRDRSTAAFRPTRRQLLAAAGAVPLVGAAPAQARPRTGLSLSFTLATNGSATLSPAGDRLVAEVQSVLWSLPRTGGKARPLT</sequence>
<proteinExistence type="predicted"/>
<dbReference type="Proteomes" id="UP000400924">
    <property type="component" value="Unassembled WGS sequence"/>
</dbReference>
<gene>
    <name evidence="1" type="ORF">FNH08_40685</name>
</gene>
<feature type="non-terminal residue" evidence="1">
    <location>
        <position position="83"/>
    </location>
</feature>
<dbReference type="EMBL" id="VJZC01000536">
    <property type="protein sequence ID" value="MPY63251.1"/>
    <property type="molecule type" value="Genomic_DNA"/>
</dbReference>
<protein>
    <submittedName>
        <fullName evidence="1">Uncharacterized protein</fullName>
    </submittedName>
</protein>
<organism evidence="1 2">
    <name type="scientific">Streptomyces spongiae</name>
    <dbReference type="NCBI Taxonomy" id="565072"/>
    <lineage>
        <taxon>Bacteria</taxon>
        <taxon>Bacillati</taxon>
        <taxon>Actinomycetota</taxon>
        <taxon>Actinomycetes</taxon>
        <taxon>Kitasatosporales</taxon>
        <taxon>Streptomycetaceae</taxon>
        <taxon>Streptomyces</taxon>
    </lineage>
</organism>
<reference evidence="1 2" key="1">
    <citation type="submission" date="2019-07" db="EMBL/GenBank/DDBJ databases">
        <title>New species of Amycolatopsis and Streptomyces.</title>
        <authorList>
            <person name="Duangmal K."/>
            <person name="Teo W.F.A."/>
            <person name="Lipun K."/>
        </authorList>
    </citation>
    <scope>NUCLEOTIDE SEQUENCE [LARGE SCALE GENOMIC DNA]</scope>
    <source>
        <strain evidence="1 2">NBRC 106415</strain>
    </source>
</reference>
<dbReference type="RefSeq" id="WP_152776545.1">
    <property type="nucleotide sequence ID" value="NZ_VJZC01000536.1"/>
</dbReference>
<name>A0A5N8XV45_9ACTN</name>
<evidence type="ECO:0000313" key="1">
    <source>
        <dbReference type="EMBL" id="MPY63251.1"/>
    </source>
</evidence>
<dbReference type="InterPro" id="IPR006311">
    <property type="entry name" value="TAT_signal"/>
</dbReference>
<dbReference type="AlphaFoldDB" id="A0A5N8XV45"/>
<comment type="caution">
    <text evidence="1">The sequence shown here is derived from an EMBL/GenBank/DDBJ whole genome shotgun (WGS) entry which is preliminary data.</text>
</comment>
<keyword evidence="2" id="KW-1185">Reference proteome</keyword>
<evidence type="ECO:0000313" key="2">
    <source>
        <dbReference type="Proteomes" id="UP000400924"/>
    </source>
</evidence>
<dbReference type="PROSITE" id="PS51318">
    <property type="entry name" value="TAT"/>
    <property type="match status" value="1"/>
</dbReference>